<dbReference type="InterPro" id="IPR045615">
    <property type="entry name" value="DUF6447"/>
</dbReference>
<reference evidence="1" key="1">
    <citation type="submission" date="2018-05" db="EMBL/GenBank/DDBJ databases">
        <authorList>
            <person name="Lanie J.A."/>
            <person name="Ng W.-L."/>
            <person name="Kazmierczak K.M."/>
            <person name="Andrzejewski T.M."/>
            <person name="Davidsen T.M."/>
            <person name="Wayne K.J."/>
            <person name="Tettelin H."/>
            <person name="Glass J.I."/>
            <person name="Rusch D."/>
            <person name="Podicherti R."/>
            <person name="Tsui H.-C.T."/>
            <person name="Winkler M.E."/>
        </authorList>
    </citation>
    <scope>NUCLEOTIDE SEQUENCE</scope>
</reference>
<feature type="non-terminal residue" evidence="1">
    <location>
        <position position="1"/>
    </location>
</feature>
<name>A0A383BLW3_9ZZZZ</name>
<dbReference type="Pfam" id="PF20045">
    <property type="entry name" value="DUF6447"/>
    <property type="match status" value="1"/>
</dbReference>
<gene>
    <name evidence="1" type="ORF">METZ01_LOCUS474050</name>
</gene>
<proteinExistence type="predicted"/>
<organism evidence="1">
    <name type="scientific">marine metagenome</name>
    <dbReference type="NCBI Taxonomy" id="408172"/>
    <lineage>
        <taxon>unclassified sequences</taxon>
        <taxon>metagenomes</taxon>
        <taxon>ecological metagenomes</taxon>
    </lineage>
</organism>
<protein>
    <submittedName>
        <fullName evidence="1">Uncharacterized protein</fullName>
    </submittedName>
</protein>
<sequence length="76" mass="8492">VATEVTDQEPVLVLNDKKYIINDLSDEAKACILQLQNVQTQMNQTSASFEQLQMAYTGFNSKLIGLVEEPETETVN</sequence>
<accession>A0A383BLW3</accession>
<evidence type="ECO:0000313" key="1">
    <source>
        <dbReference type="EMBL" id="SVE21196.1"/>
    </source>
</evidence>
<dbReference type="EMBL" id="UINC01201729">
    <property type="protein sequence ID" value="SVE21196.1"/>
    <property type="molecule type" value="Genomic_DNA"/>
</dbReference>
<dbReference type="AlphaFoldDB" id="A0A383BLW3"/>